<dbReference type="RefSeq" id="WP_121444551.1">
    <property type="nucleotide sequence ID" value="NZ_RBIJ01000004.1"/>
</dbReference>
<keyword evidence="2" id="KW-1185">Reference proteome</keyword>
<dbReference type="OrthoDB" id="3034942at2"/>
<comment type="caution">
    <text evidence="1">The sequence shown here is derived from an EMBL/GenBank/DDBJ whole genome shotgun (WGS) entry which is preliminary data.</text>
</comment>
<proteinExistence type="predicted"/>
<accession>A0A660KTN8</accession>
<dbReference type="EMBL" id="RBIJ01000004">
    <property type="protein sequence ID" value="RKQ84120.1"/>
    <property type="molecule type" value="Genomic_DNA"/>
</dbReference>
<name>A0A660KTN8_9BACL</name>
<evidence type="ECO:0000313" key="1">
    <source>
        <dbReference type="EMBL" id="RKQ84120.1"/>
    </source>
</evidence>
<organism evidence="1 2">
    <name type="scientific">Brockia lithotrophica</name>
    <dbReference type="NCBI Taxonomy" id="933949"/>
    <lineage>
        <taxon>Bacteria</taxon>
        <taxon>Bacillati</taxon>
        <taxon>Bacillota</taxon>
        <taxon>Bacilli</taxon>
        <taxon>Bacillales</taxon>
        <taxon>Bacillales Family X. Incertae Sedis</taxon>
        <taxon>Brockia</taxon>
    </lineage>
</organism>
<sequence length="157" mass="18218">MSIKILLYDWEEDLRSGYFRGFFSSEMHMIINNGSEQLTFEVATAHSSALIYIADQLAKMLKINGNYSFKVLGFGSIYDCVITSLNDKIRIDLVDISTDEAEESILYDKIKFARDYVQALKSYLKCAEHINPRIRDDETFKLIDQFMKKLENVITME</sequence>
<gene>
    <name evidence="1" type="ORF">C7438_1288</name>
</gene>
<protein>
    <submittedName>
        <fullName evidence="1">Uncharacterized protein</fullName>
    </submittedName>
</protein>
<evidence type="ECO:0000313" key="2">
    <source>
        <dbReference type="Proteomes" id="UP000267019"/>
    </source>
</evidence>
<reference evidence="1 2" key="1">
    <citation type="submission" date="2018-10" db="EMBL/GenBank/DDBJ databases">
        <title>Genomic Encyclopedia of Type Strains, Phase IV (KMG-IV): sequencing the most valuable type-strain genomes for metagenomic binning, comparative biology and taxonomic classification.</title>
        <authorList>
            <person name="Goeker M."/>
        </authorList>
    </citation>
    <scope>NUCLEOTIDE SEQUENCE [LARGE SCALE GENOMIC DNA]</scope>
    <source>
        <strain evidence="1 2">DSM 22653</strain>
    </source>
</reference>
<dbReference type="Proteomes" id="UP000267019">
    <property type="component" value="Unassembled WGS sequence"/>
</dbReference>
<dbReference type="AlphaFoldDB" id="A0A660KTN8"/>